<keyword evidence="5" id="KW-1185">Reference proteome</keyword>
<organism evidence="4 5">
    <name type="scientific">Brooklawnia propionicigenes</name>
    <dbReference type="NCBI Taxonomy" id="3041175"/>
    <lineage>
        <taxon>Bacteria</taxon>
        <taxon>Bacillati</taxon>
        <taxon>Actinomycetota</taxon>
        <taxon>Actinomycetes</taxon>
        <taxon>Propionibacteriales</taxon>
        <taxon>Propionibacteriaceae</taxon>
        <taxon>Brooklawnia</taxon>
    </lineage>
</organism>
<name>A0AAN0K705_9ACTN</name>
<dbReference type="KEGG" id="broo:brsh051_02920"/>
<dbReference type="Proteomes" id="UP001431656">
    <property type="component" value="Chromosome"/>
</dbReference>
<dbReference type="PIRSF" id="PIRSF016838">
    <property type="entry name" value="PafC"/>
    <property type="match status" value="1"/>
</dbReference>
<dbReference type="InterPro" id="IPR043839">
    <property type="entry name" value="PafC_HTH"/>
</dbReference>
<dbReference type="AlphaFoldDB" id="A0AAN0K705"/>
<accession>A0AAN0K705</accession>
<sequence length="306" mass="33347">MLAMVPYLQAHPGIGVAEVAADYGITRRQLLADLNVLWMCGLPGGLPDDLIEIDMDAAESEGVIHLSNADYLSRPMRFTPDEAVALLVALQAVAEMTTGPVREAARSAARKLSEATGQQDLVWLSVSTGDERIRETLASAIDRRQRVRLTYDGAARGVTSYPEVDPAEIQMRDSIAYLQAWSLERQDWRTYRLDRIADVALTGQSADKHGSAPELPEGWFDQSNGEVTLELAASATWVVDYYPAREIQNHPDGSATVRFAVADPAWLDSLLLRLGDQARVRSPEGVGSAAAAAAREAIERTETLFG</sequence>
<protein>
    <submittedName>
        <fullName evidence="4">YafY family protein</fullName>
    </submittedName>
</protein>
<feature type="domain" description="PafC HTH" evidence="2">
    <location>
        <begin position="1"/>
        <end position="113"/>
    </location>
</feature>
<dbReference type="EMBL" id="AP028056">
    <property type="protein sequence ID" value="BEH01011.1"/>
    <property type="molecule type" value="Genomic_DNA"/>
</dbReference>
<gene>
    <name evidence="4" type="ORF">brsh051_02920</name>
</gene>
<dbReference type="InterPro" id="IPR028349">
    <property type="entry name" value="PafC-like"/>
</dbReference>
<feature type="domain" description="WYL" evidence="1">
    <location>
        <begin position="135"/>
        <end position="200"/>
    </location>
</feature>
<dbReference type="Pfam" id="PF25583">
    <property type="entry name" value="WCX"/>
    <property type="match status" value="1"/>
</dbReference>
<evidence type="ECO:0000313" key="5">
    <source>
        <dbReference type="Proteomes" id="UP001431656"/>
    </source>
</evidence>
<dbReference type="PROSITE" id="PS52050">
    <property type="entry name" value="WYL"/>
    <property type="match status" value="1"/>
</dbReference>
<dbReference type="PANTHER" id="PTHR34580">
    <property type="match status" value="1"/>
</dbReference>
<evidence type="ECO:0000259" key="1">
    <source>
        <dbReference type="Pfam" id="PF13280"/>
    </source>
</evidence>
<evidence type="ECO:0000259" key="3">
    <source>
        <dbReference type="Pfam" id="PF25583"/>
    </source>
</evidence>
<evidence type="ECO:0000259" key="2">
    <source>
        <dbReference type="Pfam" id="PF19187"/>
    </source>
</evidence>
<feature type="domain" description="WCX" evidence="3">
    <location>
        <begin position="226"/>
        <end position="297"/>
    </location>
</feature>
<evidence type="ECO:0000313" key="4">
    <source>
        <dbReference type="EMBL" id="BEH01011.1"/>
    </source>
</evidence>
<dbReference type="PANTHER" id="PTHR34580:SF1">
    <property type="entry name" value="PROTEIN PAFC"/>
    <property type="match status" value="1"/>
</dbReference>
<dbReference type="Pfam" id="PF19187">
    <property type="entry name" value="HTH_PafC"/>
    <property type="match status" value="1"/>
</dbReference>
<proteinExistence type="predicted"/>
<dbReference type="Pfam" id="PF13280">
    <property type="entry name" value="WYL"/>
    <property type="match status" value="1"/>
</dbReference>
<reference evidence="4" key="1">
    <citation type="journal article" date="2024" name="Int. J. Syst. Evol. Microbiol.">
        <title>Brooklawnia propionicigenes sp. nov., a facultatively anaerobic, propionate-producing bacterium isolated from a methanogenic reactor treating waste from cattle farms.</title>
        <authorList>
            <person name="Akita Y."/>
            <person name="Ueki A."/>
            <person name="Tonouchi A."/>
            <person name="Sugawara Y."/>
            <person name="Honma S."/>
            <person name="Kaku N."/>
            <person name="Ueki K."/>
        </authorList>
    </citation>
    <scope>NUCLEOTIDE SEQUENCE</scope>
    <source>
        <strain evidence="4">SH051</strain>
    </source>
</reference>
<dbReference type="InterPro" id="IPR051534">
    <property type="entry name" value="CBASS_pafABC_assoc_protein"/>
</dbReference>
<dbReference type="InterPro" id="IPR026881">
    <property type="entry name" value="WYL_dom"/>
</dbReference>
<dbReference type="InterPro" id="IPR057727">
    <property type="entry name" value="WCX_dom"/>
</dbReference>